<organism evidence="2 3">
    <name type="scientific">Marixanthomonas ophiurae</name>
    <dbReference type="NCBI Taxonomy" id="387659"/>
    <lineage>
        <taxon>Bacteria</taxon>
        <taxon>Pseudomonadati</taxon>
        <taxon>Bacteroidota</taxon>
        <taxon>Flavobacteriia</taxon>
        <taxon>Flavobacteriales</taxon>
        <taxon>Flavobacteriaceae</taxon>
        <taxon>Marixanthomonas</taxon>
    </lineage>
</organism>
<accession>A0A3E1QE84</accession>
<dbReference type="Proteomes" id="UP000261082">
    <property type="component" value="Unassembled WGS sequence"/>
</dbReference>
<evidence type="ECO:0000313" key="3">
    <source>
        <dbReference type="Proteomes" id="UP000261082"/>
    </source>
</evidence>
<dbReference type="InterPro" id="IPR020018">
    <property type="entry name" value="Motility-assoc_lipoprot_GldH"/>
</dbReference>
<sequence>MRNLFLVAIAGLLASCNTDAVMSDTHSLPNYWDKNDTIAFSIPQLDTLKQYNVFLHLRNTNDYRFNNLFLIVSMEFPHGKTIQDTLEYRMAEPDGAWLGEGIGSLKDSKLWFKEDVTFPEEGTYQLRIMQAVRNNGDVEGVTKLEGITDVGFSIEEASQQQ</sequence>
<comment type="caution">
    <text evidence="2">The sequence shown here is derived from an EMBL/GenBank/DDBJ whole genome shotgun (WGS) entry which is preliminary data.</text>
</comment>
<dbReference type="AlphaFoldDB" id="A0A3E1QE84"/>
<keyword evidence="2" id="KW-0449">Lipoprotein</keyword>
<dbReference type="RefSeq" id="WP_117158090.1">
    <property type="nucleotide sequence ID" value="NZ_QVID01000001.1"/>
</dbReference>
<dbReference type="EMBL" id="QVID01000001">
    <property type="protein sequence ID" value="RFN60442.1"/>
    <property type="molecule type" value="Genomic_DNA"/>
</dbReference>
<proteinExistence type="predicted"/>
<dbReference type="NCBIfam" id="TIGR03511">
    <property type="entry name" value="GldH_lipo"/>
    <property type="match status" value="1"/>
</dbReference>
<evidence type="ECO:0000256" key="1">
    <source>
        <dbReference type="SAM" id="SignalP"/>
    </source>
</evidence>
<gene>
    <name evidence="2" type="primary">gldH</name>
    <name evidence="2" type="ORF">DZ858_03170</name>
</gene>
<evidence type="ECO:0000313" key="2">
    <source>
        <dbReference type="EMBL" id="RFN60442.1"/>
    </source>
</evidence>
<feature type="signal peptide" evidence="1">
    <location>
        <begin position="1"/>
        <end position="20"/>
    </location>
</feature>
<name>A0A3E1QE84_9FLAO</name>
<protein>
    <submittedName>
        <fullName evidence="2">Gliding motility lipoprotein GldH</fullName>
    </submittedName>
</protein>
<keyword evidence="3" id="KW-1185">Reference proteome</keyword>
<dbReference type="OrthoDB" id="982482at2"/>
<dbReference type="PROSITE" id="PS51257">
    <property type="entry name" value="PROKAR_LIPOPROTEIN"/>
    <property type="match status" value="1"/>
</dbReference>
<reference evidence="2 3" key="1">
    <citation type="journal article" date="2007" name="Int. J. Syst. Evol. Microbiol.">
        <title>Marixanthomonas ophiurae gen. nov., sp. nov., a marine bacterium of the family Flavobacteriaceae isolated from a deep-sea brittle star.</title>
        <authorList>
            <person name="Romanenko L.A."/>
            <person name="Uchino M."/>
            <person name="Frolova G.M."/>
            <person name="Mikhailov V.V."/>
        </authorList>
    </citation>
    <scope>NUCLEOTIDE SEQUENCE [LARGE SCALE GENOMIC DNA]</scope>
    <source>
        <strain evidence="2 3">KMM 3046</strain>
    </source>
</reference>
<dbReference type="Pfam" id="PF14109">
    <property type="entry name" value="GldH_lipo"/>
    <property type="match status" value="1"/>
</dbReference>
<feature type="chain" id="PRO_5017560178" evidence="1">
    <location>
        <begin position="21"/>
        <end position="161"/>
    </location>
</feature>
<keyword evidence="1" id="KW-0732">Signal</keyword>